<name>A0ABN7UFD8_GIGMA</name>
<reference evidence="2 3" key="1">
    <citation type="submission" date="2021-06" db="EMBL/GenBank/DDBJ databases">
        <authorList>
            <person name="Kallberg Y."/>
            <person name="Tangrot J."/>
            <person name="Rosling A."/>
        </authorList>
    </citation>
    <scope>NUCLEOTIDE SEQUENCE [LARGE SCALE GENOMIC DNA]</scope>
    <source>
        <strain evidence="2 3">120-4 pot B 10/14</strain>
    </source>
</reference>
<accession>A0ABN7UFD8</accession>
<comment type="caution">
    <text evidence="2">The sequence shown here is derived from an EMBL/GenBank/DDBJ whole genome shotgun (WGS) entry which is preliminary data.</text>
</comment>
<evidence type="ECO:0000313" key="2">
    <source>
        <dbReference type="EMBL" id="CAG8578906.1"/>
    </source>
</evidence>
<protein>
    <submittedName>
        <fullName evidence="2">12939_t:CDS:1</fullName>
    </submittedName>
</protein>
<proteinExistence type="predicted"/>
<evidence type="ECO:0000256" key="1">
    <source>
        <dbReference type="SAM" id="MobiDB-lite"/>
    </source>
</evidence>
<feature type="region of interest" description="Disordered" evidence="1">
    <location>
        <begin position="15"/>
        <end position="51"/>
    </location>
</feature>
<dbReference type="Proteomes" id="UP000789901">
    <property type="component" value="Unassembled WGS sequence"/>
</dbReference>
<gene>
    <name evidence="2" type="ORF">GMARGA_LOCUS5851</name>
</gene>
<evidence type="ECO:0000313" key="3">
    <source>
        <dbReference type="Proteomes" id="UP000789901"/>
    </source>
</evidence>
<sequence>MSIIVLPAESRPTLALRNIDQQRHTGRLTKNTPNKRNSKTRHKEKTRKPGP</sequence>
<feature type="compositionally biased region" description="Basic residues" evidence="1">
    <location>
        <begin position="36"/>
        <end position="51"/>
    </location>
</feature>
<keyword evidence="3" id="KW-1185">Reference proteome</keyword>
<organism evidence="2 3">
    <name type="scientific">Gigaspora margarita</name>
    <dbReference type="NCBI Taxonomy" id="4874"/>
    <lineage>
        <taxon>Eukaryota</taxon>
        <taxon>Fungi</taxon>
        <taxon>Fungi incertae sedis</taxon>
        <taxon>Mucoromycota</taxon>
        <taxon>Glomeromycotina</taxon>
        <taxon>Glomeromycetes</taxon>
        <taxon>Diversisporales</taxon>
        <taxon>Gigasporaceae</taxon>
        <taxon>Gigaspora</taxon>
    </lineage>
</organism>
<dbReference type="EMBL" id="CAJVQB010002544">
    <property type="protein sequence ID" value="CAG8578906.1"/>
    <property type="molecule type" value="Genomic_DNA"/>
</dbReference>